<feature type="compositionally biased region" description="Low complexity" evidence="7">
    <location>
        <begin position="535"/>
        <end position="559"/>
    </location>
</feature>
<accession>A0A9P9FNX9</accession>
<dbReference type="SMART" id="SM00389">
    <property type="entry name" value="HOX"/>
    <property type="match status" value="1"/>
</dbReference>
<evidence type="ECO:0000256" key="4">
    <source>
        <dbReference type="ARBA" id="ARBA00023242"/>
    </source>
</evidence>
<dbReference type="EMBL" id="JAGMUV010000003">
    <property type="protein sequence ID" value="KAH7166023.1"/>
    <property type="molecule type" value="Genomic_DNA"/>
</dbReference>
<evidence type="ECO:0000256" key="5">
    <source>
        <dbReference type="PROSITE-ProRule" id="PRU00108"/>
    </source>
</evidence>
<feature type="compositionally biased region" description="Polar residues" evidence="7">
    <location>
        <begin position="575"/>
        <end position="588"/>
    </location>
</feature>
<feature type="region of interest" description="Disordered" evidence="7">
    <location>
        <begin position="574"/>
        <end position="645"/>
    </location>
</feature>
<keyword evidence="3 5" id="KW-0371">Homeobox</keyword>
<name>A0A9P9FNX9_9HYPO</name>
<gene>
    <name evidence="9" type="ORF">EDB81DRAFT_640620</name>
</gene>
<feature type="region of interest" description="Disordered" evidence="7">
    <location>
        <begin position="346"/>
        <end position="396"/>
    </location>
</feature>
<dbReference type="SUPFAM" id="SSF46689">
    <property type="entry name" value="Homeodomain-like"/>
    <property type="match status" value="1"/>
</dbReference>
<dbReference type="OrthoDB" id="6159439at2759"/>
<feature type="region of interest" description="Disordered" evidence="7">
    <location>
        <begin position="1"/>
        <end position="128"/>
    </location>
</feature>
<dbReference type="InterPro" id="IPR001356">
    <property type="entry name" value="HD"/>
</dbReference>
<feature type="compositionally biased region" description="Polar residues" evidence="7">
    <location>
        <begin position="375"/>
        <end position="386"/>
    </location>
</feature>
<evidence type="ECO:0000256" key="3">
    <source>
        <dbReference type="ARBA" id="ARBA00023155"/>
    </source>
</evidence>
<feature type="compositionally biased region" description="Polar residues" evidence="7">
    <location>
        <begin position="635"/>
        <end position="645"/>
    </location>
</feature>
<dbReference type="PANTHER" id="PTHR24208">
    <property type="entry name" value="LIM/HOMEOBOX PROTEIN LHX"/>
    <property type="match status" value="1"/>
</dbReference>
<evidence type="ECO:0000256" key="2">
    <source>
        <dbReference type="ARBA" id="ARBA00023125"/>
    </source>
</evidence>
<evidence type="ECO:0000313" key="9">
    <source>
        <dbReference type="EMBL" id="KAH7166023.1"/>
    </source>
</evidence>
<dbReference type="Gene3D" id="1.10.10.60">
    <property type="entry name" value="Homeodomain-like"/>
    <property type="match status" value="1"/>
</dbReference>
<feature type="region of interest" description="Disordered" evidence="7">
    <location>
        <begin position="438"/>
        <end position="559"/>
    </location>
</feature>
<protein>
    <recommendedName>
        <fullName evidence="8">Homeobox domain-containing protein</fullName>
    </recommendedName>
</protein>
<reference evidence="9" key="1">
    <citation type="journal article" date="2021" name="Nat. Commun.">
        <title>Genetic determinants of endophytism in the Arabidopsis root mycobiome.</title>
        <authorList>
            <person name="Mesny F."/>
            <person name="Miyauchi S."/>
            <person name="Thiergart T."/>
            <person name="Pickel B."/>
            <person name="Atanasova L."/>
            <person name="Karlsson M."/>
            <person name="Huettel B."/>
            <person name="Barry K.W."/>
            <person name="Haridas S."/>
            <person name="Chen C."/>
            <person name="Bauer D."/>
            <person name="Andreopoulos W."/>
            <person name="Pangilinan J."/>
            <person name="LaButti K."/>
            <person name="Riley R."/>
            <person name="Lipzen A."/>
            <person name="Clum A."/>
            <person name="Drula E."/>
            <person name="Henrissat B."/>
            <person name="Kohler A."/>
            <person name="Grigoriev I.V."/>
            <person name="Martin F.M."/>
            <person name="Hacquard S."/>
        </authorList>
    </citation>
    <scope>NUCLEOTIDE SEQUENCE</scope>
    <source>
        <strain evidence="9">MPI-CAGE-AT-0147</strain>
    </source>
</reference>
<dbReference type="GO" id="GO:0005634">
    <property type="term" value="C:nucleus"/>
    <property type="evidence" value="ECO:0007669"/>
    <property type="project" value="UniProtKB-SubCell"/>
</dbReference>
<dbReference type="GO" id="GO:0000981">
    <property type="term" value="F:DNA-binding transcription factor activity, RNA polymerase II-specific"/>
    <property type="evidence" value="ECO:0007669"/>
    <property type="project" value="TreeGrafter"/>
</dbReference>
<evidence type="ECO:0000256" key="1">
    <source>
        <dbReference type="ARBA" id="ARBA00004123"/>
    </source>
</evidence>
<sequence length="645" mass="70212">MLVTRQCDTDHSWHFNKYDPSRKPASPPRMSNPYGAGLPAQSEWQGQHQYPSGGANAFPHSLEPISGSQDAARTVTEPGRDTLGIHVEEASRLPHVQKPPGVGVMQDTHSSPGSTYSETQDGGSGLKIEDSLREKPLGVYETQGQGSSVAQHGQGDKASSSRSDEEDDFDEDDMLDGEGDLSCQTAAERTAARRKMKRFRLTHQQTRFLMSEFAKQPHPDAAHRERLSREIPGLSPRQVQVWFQNRRAKIKRLNADDRDRMIKMRAVPDDFDNVQALHSPYGAVHGLGTPMPSPGDLGAQSYAQHMIRPLIVDVRRGAASDHSSPTGLTPGFGGLGFHPTGGMGNPDMMSPISPAPNDRYPYGSHFSAPMGGGPRTSNPFASQSGLESPMEANRQSPLPLQPLQLRDSLSRARSESAQSPLRSSMAWKGDAIDYANYRPSNTSPSMGERNPSMYQPGQIGTYDPSSYPSKKPPASCQRFRTNDDHTGTSAQPPTGMSYSAMSSPHSRSRLRAATATLPLNVDPRDHYRTAGSEVQTQSPLSQPHSTPTSTTYSASSYTTSYPSAPLVAPAEYSVPRSSDQKGNMQEAQMSAPIAPPSDFSQAFQGSMGSQIQAREEAHRHMISGREGHKRKRSLTLPTGSTRPLF</sequence>
<feature type="compositionally biased region" description="Polar residues" evidence="7">
    <location>
        <begin position="598"/>
        <end position="612"/>
    </location>
</feature>
<feature type="compositionally biased region" description="Polar residues" evidence="7">
    <location>
        <begin position="487"/>
        <end position="505"/>
    </location>
</feature>
<dbReference type="InterPro" id="IPR050453">
    <property type="entry name" value="LIM_Homeobox_TF"/>
</dbReference>
<dbReference type="GO" id="GO:0000977">
    <property type="term" value="F:RNA polymerase II transcription regulatory region sequence-specific DNA binding"/>
    <property type="evidence" value="ECO:0007669"/>
    <property type="project" value="TreeGrafter"/>
</dbReference>
<organism evidence="9 10">
    <name type="scientific">Dactylonectria macrodidyma</name>
    <dbReference type="NCBI Taxonomy" id="307937"/>
    <lineage>
        <taxon>Eukaryota</taxon>
        <taxon>Fungi</taxon>
        <taxon>Dikarya</taxon>
        <taxon>Ascomycota</taxon>
        <taxon>Pezizomycotina</taxon>
        <taxon>Sordariomycetes</taxon>
        <taxon>Hypocreomycetidae</taxon>
        <taxon>Hypocreales</taxon>
        <taxon>Nectriaceae</taxon>
        <taxon>Dactylonectria</taxon>
    </lineage>
</organism>
<dbReference type="Proteomes" id="UP000738349">
    <property type="component" value="Unassembled WGS sequence"/>
</dbReference>
<feature type="domain" description="Homeobox" evidence="8">
    <location>
        <begin position="192"/>
        <end position="253"/>
    </location>
</feature>
<feature type="compositionally biased region" description="Acidic residues" evidence="7">
    <location>
        <begin position="164"/>
        <end position="179"/>
    </location>
</feature>
<dbReference type="PANTHER" id="PTHR24208:SF166">
    <property type="entry name" value="LIM HOMEOBOX TRANSCRIPTION FACTOR 1 ALPHA, ISOFORM B"/>
    <property type="match status" value="1"/>
</dbReference>
<feature type="compositionally biased region" description="Low complexity" evidence="7">
    <location>
        <begin position="464"/>
        <end position="475"/>
    </location>
</feature>
<dbReference type="CDD" id="cd00086">
    <property type="entry name" value="homeodomain"/>
    <property type="match status" value="1"/>
</dbReference>
<dbReference type="InterPro" id="IPR009057">
    <property type="entry name" value="Homeodomain-like_sf"/>
</dbReference>
<feature type="compositionally biased region" description="Basic and acidic residues" evidence="7">
    <location>
        <begin position="613"/>
        <end position="626"/>
    </location>
</feature>
<feature type="compositionally biased region" description="Polar residues" evidence="7">
    <location>
        <begin position="142"/>
        <end position="151"/>
    </location>
</feature>
<comment type="caution">
    <text evidence="9">The sequence shown here is derived from an EMBL/GenBank/DDBJ whole genome shotgun (WGS) entry which is preliminary data.</text>
</comment>
<evidence type="ECO:0000259" key="8">
    <source>
        <dbReference type="PROSITE" id="PS50071"/>
    </source>
</evidence>
<proteinExistence type="predicted"/>
<feature type="region of interest" description="Disordered" evidence="7">
    <location>
        <begin position="141"/>
        <end position="183"/>
    </location>
</feature>
<evidence type="ECO:0000313" key="10">
    <source>
        <dbReference type="Proteomes" id="UP000738349"/>
    </source>
</evidence>
<evidence type="ECO:0000256" key="7">
    <source>
        <dbReference type="SAM" id="MobiDB-lite"/>
    </source>
</evidence>
<feature type="compositionally biased region" description="Basic and acidic residues" evidence="7">
    <location>
        <begin position="7"/>
        <end position="22"/>
    </location>
</feature>
<keyword evidence="10" id="KW-1185">Reference proteome</keyword>
<feature type="DNA-binding region" description="Homeobox" evidence="5">
    <location>
        <begin position="194"/>
        <end position="254"/>
    </location>
</feature>
<comment type="subcellular location">
    <subcellularLocation>
        <location evidence="1 5 6">Nucleus</location>
    </subcellularLocation>
</comment>
<keyword evidence="4 5" id="KW-0539">Nucleus</keyword>
<keyword evidence="2 5" id="KW-0238">DNA-binding</keyword>
<dbReference type="AlphaFoldDB" id="A0A9P9FNX9"/>
<dbReference type="Pfam" id="PF00046">
    <property type="entry name" value="Homeodomain"/>
    <property type="match status" value="1"/>
</dbReference>
<dbReference type="PROSITE" id="PS50071">
    <property type="entry name" value="HOMEOBOX_2"/>
    <property type="match status" value="1"/>
</dbReference>
<evidence type="ECO:0000256" key="6">
    <source>
        <dbReference type="RuleBase" id="RU000682"/>
    </source>
</evidence>
<feature type="compositionally biased region" description="Polar residues" evidence="7">
    <location>
        <begin position="107"/>
        <end position="121"/>
    </location>
</feature>